<comment type="subcellular location">
    <subcellularLocation>
        <location evidence="1">Cytoplasm</location>
    </subcellularLocation>
</comment>
<dbReference type="AlphaFoldDB" id="A0A0G4FFJ2"/>
<keyword evidence="5 7" id="KW-0863">Zinc-finger</keyword>
<dbReference type="GO" id="GO:0005737">
    <property type="term" value="C:cytoplasm"/>
    <property type="evidence" value="ECO:0007669"/>
    <property type="project" value="UniProtKB-SubCell"/>
</dbReference>
<dbReference type="InterPro" id="IPR002083">
    <property type="entry name" value="MATH/TRAF_dom"/>
</dbReference>
<evidence type="ECO:0000256" key="6">
    <source>
        <dbReference type="ARBA" id="ARBA00022833"/>
    </source>
</evidence>
<evidence type="ECO:0000259" key="10">
    <source>
        <dbReference type="PROSITE" id="PS50145"/>
    </source>
</evidence>
<dbReference type="Pfam" id="PF02176">
    <property type="entry name" value="zf-TRAF"/>
    <property type="match status" value="1"/>
</dbReference>
<dbReference type="EMBL" id="CDMZ01000331">
    <property type="protein sequence ID" value="CEM11985.1"/>
    <property type="molecule type" value="Genomic_DNA"/>
</dbReference>
<organism evidence="11">
    <name type="scientific">Chromera velia CCMP2878</name>
    <dbReference type="NCBI Taxonomy" id="1169474"/>
    <lineage>
        <taxon>Eukaryota</taxon>
        <taxon>Sar</taxon>
        <taxon>Alveolata</taxon>
        <taxon>Colpodellida</taxon>
        <taxon>Chromeraceae</taxon>
        <taxon>Chromera</taxon>
    </lineage>
</organism>
<dbReference type="PANTHER" id="PTHR10131:SF94">
    <property type="entry name" value="TNF RECEPTOR-ASSOCIATED FACTOR 4"/>
    <property type="match status" value="1"/>
</dbReference>
<evidence type="ECO:0000256" key="1">
    <source>
        <dbReference type="ARBA" id="ARBA00004496"/>
    </source>
</evidence>
<evidence type="ECO:0000259" key="9">
    <source>
        <dbReference type="PROSITE" id="PS50089"/>
    </source>
</evidence>
<evidence type="ECO:0000313" key="11">
    <source>
        <dbReference type="EMBL" id="CEM11985.1"/>
    </source>
</evidence>
<accession>A0A0G4FFJ2</accession>
<evidence type="ECO:0008006" key="12">
    <source>
        <dbReference type="Google" id="ProtNLM"/>
    </source>
</evidence>
<feature type="domain" description="TRAF-type" evidence="10">
    <location>
        <begin position="111"/>
        <end position="163"/>
    </location>
</feature>
<evidence type="ECO:0000256" key="7">
    <source>
        <dbReference type="PROSITE-ProRule" id="PRU00207"/>
    </source>
</evidence>
<name>A0A0G4FFJ2_9ALVE</name>
<feature type="domain" description="TRAF-type" evidence="10">
    <location>
        <begin position="166"/>
        <end position="220"/>
    </location>
</feature>
<dbReference type="Gene3D" id="3.30.40.10">
    <property type="entry name" value="Zinc/RING finger domain, C3HC4 (zinc finger)"/>
    <property type="match status" value="3"/>
</dbReference>
<dbReference type="InterPro" id="IPR013083">
    <property type="entry name" value="Znf_RING/FYVE/PHD"/>
</dbReference>
<reference evidence="11" key="1">
    <citation type="submission" date="2014-11" db="EMBL/GenBank/DDBJ databases">
        <authorList>
            <person name="Otto D Thomas"/>
            <person name="Naeem Raeece"/>
        </authorList>
    </citation>
    <scope>NUCLEOTIDE SEQUENCE</scope>
</reference>
<keyword evidence="4" id="KW-0677">Repeat</keyword>
<feature type="coiled-coil region" evidence="8">
    <location>
        <begin position="235"/>
        <end position="262"/>
    </location>
</feature>
<dbReference type="VEuPathDB" id="CryptoDB:Cvel_16722"/>
<dbReference type="PROSITE" id="PS50089">
    <property type="entry name" value="ZF_RING_2"/>
    <property type="match status" value="1"/>
</dbReference>
<sequence>MSETIRRLGLDASLAAEGFEQLAADAFCCICRDYLEDVVEADCQARHVFCRPCLQGVFDRDQTCPQCRGDIYSMDTAHMHIRSWIENVKWKCFNHANGCVFKGTKEQLEEHLDKECQEHQQKCRFQGCQERRRRPEIPQHETDCPYRLVPCDHCKKDVVFQTMVEHLTVCDDVPVPCPNACGKNPSRGLVADHLDTECEEYVVTCEVPGCGEQVKRKEMETHEEGNQKKHLKLLTTQLIENEKRHEEEIERLSNELNADERNVRGHPDRDVVKLKVRLPLYEEKATEKAKGSKLKSASFTFQGFQFCIWVYPKGDNLAADGNASVFLVKLDDYAGEITYVVEGAGKRRTATHDFSKTSVGGGMGWCNFCTSRELFSLARQAEDGALDLSVRLSAPAVGSNPLLGDTGVLGALWVLWVSPLPLAARELMGALVELAVSTRAST</sequence>
<dbReference type="PROSITE" id="PS50145">
    <property type="entry name" value="ZF_TRAF"/>
    <property type="match status" value="2"/>
</dbReference>
<evidence type="ECO:0000256" key="5">
    <source>
        <dbReference type="ARBA" id="ARBA00022771"/>
    </source>
</evidence>
<gene>
    <name evidence="11" type="ORF">Cvel_16722</name>
</gene>
<dbReference type="FunFam" id="3.30.40.10:FF:000121">
    <property type="entry name" value="TNF receptor-associated factor"/>
    <property type="match status" value="1"/>
</dbReference>
<dbReference type="SUPFAM" id="SSF57850">
    <property type="entry name" value="RING/U-box"/>
    <property type="match status" value="1"/>
</dbReference>
<evidence type="ECO:0000256" key="3">
    <source>
        <dbReference type="ARBA" id="ARBA00022723"/>
    </source>
</evidence>
<evidence type="ECO:0000256" key="8">
    <source>
        <dbReference type="SAM" id="Coils"/>
    </source>
</evidence>
<dbReference type="InterPro" id="IPR008974">
    <property type="entry name" value="TRAF-like"/>
</dbReference>
<protein>
    <recommendedName>
        <fullName evidence="12">RING-type domain-containing protein</fullName>
    </recommendedName>
</protein>
<dbReference type="SUPFAM" id="SSF49599">
    <property type="entry name" value="TRAF domain-like"/>
    <property type="match status" value="3"/>
</dbReference>
<keyword evidence="2" id="KW-0963">Cytoplasm</keyword>
<dbReference type="InterPro" id="IPR001293">
    <property type="entry name" value="Znf_TRAF"/>
</dbReference>
<dbReference type="InterPro" id="IPR001841">
    <property type="entry name" value="Znf_RING"/>
</dbReference>
<dbReference type="PhylomeDB" id="A0A0G4FFJ2"/>
<dbReference type="Gene3D" id="2.60.210.10">
    <property type="entry name" value="Apoptosis, Tumor Necrosis Factor Receptor Associated Protein 2, Chain A"/>
    <property type="match status" value="1"/>
</dbReference>
<proteinExistence type="predicted"/>
<dbReference type="PANTHER" id="PTHR10131">
    <property type="entry name" value="TNF RECEPTOR ASSOCIATED FACTOR"/>
    <property type="match status" value="1"/>
</dbReference>
<keyword evidence="3 7" id="KW-0479">Metal-binding</keyword>
<feature type="zinc finger region" description="TRAF-type" evidence="7">
    <location>
        <begin position="111"/>
        <end position="163"/>
    </location>
</feature>
<evidence type="ECO:0000256" key="2">
    <source>
        <dbReference type="ARBA" id="ARBA00022490"/>
    </source>
</evidence>
<feature type="zinc finger region" description="TRAF-type" evidence="7">
    <location>
        <begin position="166"/>
        <end position="220"/>
    </location>
</feature>
<dbReference type="GO" id="GO:0008270">
    <property type="term" value="F:zinc ion binding"/>
    <property type="evidence" value="ECO:0007669"/>
    <property type="project" value="UniProtKB-KW"/>
</dbReference>
<dbReference type="CDD" id="cd00121">
    <property type="entry name" value="MATH"/>
    <property type="match status" value="1"/>
</dbReference>
<keyword evidence="8" id="KW-0175">Coiled coil</keyword>
<feature type="domain" description="RING-type" evidence="9">
    <location>
        <begin position="28"/>
        <end position="68"/>
    </location>
</feature>
<keyword evidence="6 7" id="KW-0862">Zinc</keyword>
<evidence type="ECO:0000256" key="4">
    <source>
        <dbReference type="ARBA" id="ARBA00022737"/>
    </source>
</evidence>